<dbReference type="eggNOG" id="ENOG502S0XQ">
    <property type="taxonomic scope" value="Eukaryota"/>
</dbReference>
<evidence type="ECO:0000313" key="5">
    <source>
        <dbReference type="Proteomes" id="UP000052978"/>
    </source>
</evidence>
<feature type="region of interest" description="Disordered" evidence="2">
    <location>
        <begin position="282"/>
        <end position="418"/>
    </location>
</feature>
<evidence type="ECO:0000313" key="4">
    <source>
        <dbReference type="EMBL" id="EPQ18905.1"/>
    </source>
</evidence>
<proteinExistence type="inferred from homology"/>
<dbReference type="AlphaFoldDB" id="S7NQH3"/>
<sequence length="418" mass="45536">MDLGSNMMLWQGSHVLPMFRGSVGKLQRQLCKGEFAMFKDILMFESDFIQINKRGEVIGMHNNAGMVTVGIAYTSPDLTIPDVMLLARPAASCVDCTGHDPRTPCTRGKGLKSAKILELTRLLPLRLVKLSIHSHENKQLHLKLASGSSFYLQLYSPSNAKEDLFAHWEDLVFFLRPPVEAYSGTQAIPACDMMDILMFEAEDRKSPAATEFHREGAQDQVSIRSLHMVTEVSGATSLAYAGGEGVQQYSSWDNLVLKDTLSFLTPAPAGPDQAAVPEAAALTPEGSVSSVAGGETTNRPVTETLEGPGAGPFVSACQSKDSEDQSEENGDQRVSQCQAEALRKENEKEKTPTKKPSHSGRKWGDKSIPRSHGTTQGDQKKKDQSSPGGKVHGSSPQEYNNLSVTQKRSRSSQKSKRS</sequence>
<dbReference type="InterPro" id="IPR022168">
    <property type="entry name" value="GARIL-like_Rab2B-bd"/>
</dbReference>
<dbReference type="Pfam" id="PF12480">
    <property type="entry name" value="GARIL_Rab2_bd"/>
    <property type="match status" value="1"/>
</dbReference>
<feature type="compositionally biased region" description="Polar residues" evidence="2">
    <location>
        <begin position="286"/>
        <end position="301"/>
    </location>
</feature>
<reference evidence="4 5" key="1">
    <citation type="journal article" date="2013" name="Nat. Commun.">
        <title>Genome analysis reveals insights into physiology and longevity of the Brandt's bat Myotis brandtii.</title>
        <authorList>
            <person name="Seim I."/>
            <person name="Fang X."/>
            <person name="Xiong Z."/>
            <person name="Lobanov A.V."/>
            <person name="Huang Z."/>
            <person name="Ma S."/>
            <person name="Feng Y."/>
            <person name="Turanov A.A."/>
            <person name="Zhu Y."/>
            <person name="Lenz T.L."/>
            <person name="Gerashchenko M.V."/>
            <person name="Fan D."/>
            <person name="Hee Yim S."/>
            <person name="Yao X."/>
            <person name="Jordan D."/>
            <person name="Xiong Y."/>
            <person name="Ma Y."/>
            <person name="Lyapunov A.N."/>
            <person name="Chen G."/>
            <person name="Kulakova O.I."/>
            <person name="Sun Y."/>
            <person name="Lee S.G."/>
            <person name="Bronson R.T."/>
            <person name="Moskalev A.A."/>
            <person name="Sunyaev S.R."/>
            <person name="Zhang G."/>
            <person name="Krogh A."/>
            <person name="Wang J."/>
            <person name="Gladyshev V.N."/>
        </authorList>
    </citation>
    <scope>NUCLEOTIDE SEQUENCE [LARGE SCALE GENOMIC DNA]</scope>
</reference>
<feature type="compositionally biased region" description="Basic and acidic residues" evidence="2">
    <location>
        <begin position="341"/>
        <end position="352"/>
    </location>
</feature>
<dbReference type="EMBL" id="KE164583">
    <property type="protein sequence ID" value="EPQ18905.1"/>
    <property type="molecule type" value="Genomic_DNA"/>
</dbReference>
<protein>
    <submittedName>
        <fullName evidence="4">Protein FAM71A</fullName>
    </submittedName>
</protein>
<dbReference type="GO" id="GO:0005634">
    <property type="term" value="C:nucleus"/>
    <property type="evidence" value="ECO:0007669"/>
    <property type="project" value="TreeGrafter"/>
</dbReference>
<dbReference type="Proteomes" id="UP000052978">
    <property type="component" value="Unassembled WGS sequence"/>
</dbReference>
<dbReference type="OrthoDB" id="9942703at2759"/>
<dbReference type="KEGG" id="myb:102240305"/>
<feature type="domain" description="Golgi associated RAB2 interactor protein-like Rab2B-binding" evidence="3">
    <location>
        <begin position="117"/>
        <end position="186"/>
    </location>
</feature>
<dbReference type="PANTHER" id="PTHR22574:SF16">
    <property type="entry name" value="GOLGI ASSOCIATED RAB2 INTERACTOR FAMILY MEMBER 6"/>
    <property type="match status" value="1"/>
</dbReference>
<gene>
    <name evidence="4" type="ORF">D623_10034143</name>
</gene>
<name>S7NQH3_MYOBR</name>
<feature type="compositionally biased region" description="Polar residues" evidence="2">
    <location>
        <begin position="394"/>
        <end position="405"/>
    </location>
</feature>
<evidence type="ECO:0000259" key="3">
    <source>
        <dbReference type="Pfam" id="PF12480"/>
    </source>
</evidence>
<accession>S7NQH3</accession>
<keyword evidence="5" id="KW-1185">Reference proteome</keyword>
<comment type="similarity">
    <text evidence="1">Belongs to the GARIN family.</text>
</comment>
<feature type="compositionally biased region" description="Basic residues" evidence="2">
    <location>
        <begin position="407"/>
        <end position="418"/>
    </location>
</feature>
<evidence type="ECO:0000256" key="1">
    <source>
        <dbReference type="ARBA" id="ARBA00038379"/>
    </source>
</evidence>
<dbReference type="PANTHER" id="PTHR22574">
    <property type="match status" value="1"/>
</dbReference>
<organism evidence="4 5">
    <name type="scientific">Myotis brandtii</name>
    <name type="common">Brandt's bat</name>
    <dbReference type="NCBI Taxonomy" id="109478"/>
    <lineage>
        <taxon>Eukaryota</taxon>
        <taxon>Metazoa</taxon>
        <taxon>Chordata</taxon>
        <taxon>Craniata</taxon>
        <taxon>Vertebrata</taxon>
        <taxon>Euteleostomi</taxon>
        <taxon>Mammalia</taxon>
        <taxon>Eutheria</taxon>
        <taxon>Laurasiatheria</taxon>
        <taxon>Chiroptera</taxon>
        <taxon>Yangochiroptera</taxon>
        <taxon>Vespertilionidae</taxon>
        <taxon>Myotis</taxon>
    </lineage>
</organism>
<evidence type="ECO:0000256" key="2">
    <source>
        <dbReference type="SAM" id="MobiDB-lite"/>
    </source>
</evidence>